<dbReference type="EMBL" id="AGNL01031697">
    <property type="protein sequence ID" value="EJK56346.1"/>
    <property type="molecule type" value="Genomic_DNA"/>
</dbReference>
<keyword evidence="3" id="KW-1185">Reference proteome</keyword>
<proteinExistence type="predicted"/>
<comment type="caution">
    <text evidence="2">The sequence shown here is derived from an EMBL/GenBank/DDBJ whole genome shotgun (WGS) entry which is preliminary data.</text>
</comment>
<feature type="compositionally biased region" description="Basic and acidic residues" evidence="1">
    <location>
        <begin position="49"/>
        <end position="60"/>
    </location>
</feature>
<sequence>IDRSARSAYEVARWKALGLGITERAPEWPMEARKASNRRNLALSSSGRPFDRPVRGDTGRAGRAAEPSTSSTMSSDSGEK</sequence>
<feature type="region of interest" description="Disordered" evidence="1">
    <location>
        <begin position="23"/>
        <end position="80"/>
    </location>
</feature>
<name>K0S608_THAOC</name>
<organism evidence="2 3">
    <name type="scientific">Thalassiosira oceanica</name>
    <name type="common">Marine diatom</name>
    <dbReference type="NCBI Taxonomy" id="159749"/>
    <lineage>
        <taxon>Eukaryota</taxon>
        <taxon>Sar</taxon>
        <taxon>Stramenopiles</taxon>
        <taxon>Ochrophyta</taxon>
        <taxon>Bacillariophyta</taxon>
        <taxon>Coscinodiscophyceae</taxon>
        <taxon>Thalassiosirophycidae</taxon>
        <taxon>Thalassiosirales</taxon>
        <taxon>Thalassiosiraceae</taxon>
        <taxon>Thalassiosira</taxon>
    </lineage>
</organism>
<reference evidence="2 3" key="1">
    <citation type="journal article" date="2012" name="Genome Biol.">
        <title>Genome and low-iron response of an oceanic diatom adapted to chronic iron limitation.</title>
        <authorList>
            <person name="Lommer M."/>
            <person name="Specht M."/>
            <person name="Roy A.S."/>
            <person name="Kraemer L."/>
            <person name="Andreson R."/>
            <person name="Gutowska M.A."/>
            <person name="Wolf J."/>
            <person name="Bergner S.V."/>
            <person name="Schilhabel M.B."/>
            <person name="Klostermeier U.C."/>
            <person name="Beiko R.G."/>
            <person name="Rosenstiel P."/>
            <person name="Hippler M."/>
            <person name="Laroche J."/>
        </authorList>
    </citation>
    <scope>NUCLEOTIDE SEQUENCE [LARGE SCALE GENOMIC DNA]</scope>
    <source>
        <strain evidence="2 3">CCMP1005</strain>
    </source>
</reference>
<dbReference type="AlphaFoldDB" id="K0S608"/>
<evidence type="ECO:0000313" key="2">
    <source>
        <dbReference type="EMBL" id="EJK56346.1"/>
    </source>
</evidence>
<dbReference type="Proteomes" id="UP000266841">
    <property type="component" value="Unassembled WGS sequence"/>
</dbReference>
<evidence type="ECO:0000313" key="3">
    <source>
        <dbReference type="Proteomes" id="UP000266841"/>
    </source>
</evidence>
<feature type="compositionally biased region" description="Basic and acidic residues" evidence="1">
    <location>
        <begin position="24"/>
        <end position="34"/>
    </location>
</feature>
<protein>
    <submittedName>
        <fullName evidence="2">Uncharacterized protein</fullName>
    </submittedName>
</protein>
<feature type="compositionally biased region" description="Polar residues" evidence="1">
    <location>
        <begin position="38"/>
        <end position="47"/>
    </location>
</feature>
<feature type="non-terminal residue" evidence="2">
    <location>
        <position position="1"/>
    </location>
</feature>
<accession>K0S608</accession>
<feature type="compositionally biased region" description="Low complexity" evidence="1">
    <location>
        <begin position="68"/>
        <end position="80"/>
    </location>
</feature>
<evidence type="ECO:0000256" key="1">
    <source>
        <dbReference type="SAM" id="MobiDB-lite"/>
    </source>
</evidence>
<gene>
    <name evidence="2" type="ORF">THAOC_23787</name>
</gene>